<protein>
    <submittedName>
        <fullName evidence="2">Uncharacterized protein</fullName>
    </submittedName>
</protein>
<feature type="region of interest" description="Disordered" evidence="1">
    <location>
        <begin position="80"/>
        <end position="105"/>
    </location>
</feature>
<evidence type="ECO:0000313" key="2">
    <source>
        <dbReference type="EMBL" id="QJA59940.1"/>
    </source>
</evidence>
<evidence type="ECO:0000256" key="1">
    <source>
        <dbReference type="SAM" id="MobiDB-lite"/>
    </source>
</evidence>
<feature type="compositionally biased region" description="Basic and acidic residues" evidence="1">
    <location>
        <begin position="80"/>
        <end position="93"/>
    </location>
</feature>
<proteinExistence type="predicted"/>
<name>A0A6M3IQU6_9ZZZZ</name>
<accession>A0A6M3IQU6</accession>
<gene>
    <name evidence="2" type="ORF">MM415B01220_0018</name>
</gene>
<organism evidence="2">
    <name type="scientific">viral metagenome</name>
    <dbReference type="NCBI Taxonomy" id="1070528"/>
    <lineage>
        <taxon>unclassified sequences</taxon>
        <taxon>metagenomes</taxon>
        <taxon>organismal metagenomes</taxon>
    </lineage>
</organism>
<sequence>MLEAKEFEALLPIHIEIDGPRAHDMNRYYGVLGRARSIKGNRISVAIFITENEYLDGGHAAIAEAAAKVIKRMLDRGPELLDSRESTEEEKNTEFLGDVGVNRGH</sequence>
<reference evidence="2" key="1">
    <citation type="submission" date="2020-03" db="EMBL/GenBank/DDBJ databases">
        <title>The deep terrestrial virosphere.</title>
        <authorList>
            <person name="Holmfeldt K."/>
            <person name="Nilsson E."/>
            <person name="Simone D."/>
            <person name="Lopez-Fernandez M."/>
            <person name="Wu X."/>
            <person name="de Brujin I."/>
            <person name="Lundin D."/>
            <person name="Andersson A."/>
            <person name="Bertilsson S."/>
            <person name="Dopson M."/>
        </authorList>
    </citation>
    <scope>NUCLEOTIDE SEQUENCE</scope>
    <source>
        <strain evidence="2">MM415B01220</strain>
    </source>
</reference>
<dbReference type="AlphaFoldDB" id="A0A6M3IQU6"/>
<dbReference type="EMBL" id="MT141389">
    <property type="protein sequence ID" value="QJA59940.1"/>
    <property type="molecule type" value="Genomic_DNA"/>
</dbReference>